<evidence type="ECO:0000259" key="2">
    <source>
        <dbReference type="PROSITE" id="PS50405"/>
    </source>
</evidence>
<dbReference type="Pfam" id="PF16865">
    <property type="entry name" value="GST_C_5"/>
    <property type="match status" value="1"/>
</dbReference>
<dbReference type="InterPro" id="IPR041695">
    <property type="entry name" value="GST_C_5"/>
</dbReference>
<feature type="domain" description="GST C-terminal" evidence="2">
    <location>
        <begin position="94"/>
        <end position="224"/>
    </location>
</feature>
<dbReference type="Gene3D" id="3.40.30.10">
    <property type="entry name" value="Glutaredoxin"/>
    <property type="match status" value="1"/>
</dbReference>
<accession>A0AAD5JYG8</accession>
<dbReference type="EMBL" id="JAIXMP010000040">
    <property type="protein sequence ID" value="KAI9247971.1"/>
    <property type="molecule type" value="Genomic_DNA"/>
</dbReference>
<evidence type="ECO:0000313" key="3">
    <source>
        <dbReference type="EMBL" id="KAI9247971.1"/>
    </source>
</evidence>
<name>A0AAD5JYG8_9FUNG</name>
<protein>
    <submittedName>
        <fullName evidence="3">Glutathione S-transferase</fullName>
    </submittedName>
</protein>
<dbReference type="Pfam" id="PF13417">
    <property type="entry name" value="GST_N_3"/>
    <property type="match status" value="1"/>
</dbReference>
<keyword evidence="4" id="KW-1185">Reference proteome</keyword>
<dbReference type="Gene3D" id="1.20.1050.10">
    <property type="match status" value="1"/>
</dbReference>
<dbReference type="AlphaFoldDB" id="A0AAD5JYG8"/>
<dbReference type="InterPro" id="IPR004045">
    <property type="entry name" value="Glutathione_S-Trfase_N"/>
</dbReference>
<reference evidence="3" key="1">
    <citation type="journal article" date="2022" name="IScience">
        <title>Evolution of zygomycete secretomes and the origins of terrestrial fungal ecologies.</title>
        <authorList>
            <person name="Chang Y."/>
            <person name="Wang Y."/>
            <person name="Mondo S."/>
            <person name="Ahrendt S."/>
            <person name="Andreopoulos W."/>
            <person name="Barry K."/>
            <person name="Beard J."/>
            <person name="Benny G.L."/>
            <person name="Blankenship S."/>
            <person name="Bonito G."/>
            <person name="Cuomo C."/>
            <person name="Desiro A."/>
            <person name="Gervers K.A."/>
            <person name="Hundley H."/>
            <person name="Kuo A."/>
            <person name="LaButti K."/>
            <person name="Lang B.F."/>
            <person name="Lipzen A."/>
            <person name="O'Donnell K."/>
            <person name="Pangilinan J."/>
            <person name="Reynolds N."/>
            <person name="Sandor L."/>
            <person name="Smith M.E."/>
            <person name="Tsang A."/>
            <person name="Grigoriev I.V."/>
            <person name="Stajich J.E."/>
            <person name="Spatafora J.W."/>
        </authorList>
    </citation>
    <scope>NUCLEOTIDE SEQUENCE</scope>
    <source>
        <strain evidence="3">RSA 2281</strain>
    </source>
</reference>
<dbReference type="PROSITE" id="PS50405">
    <property type="entry name" value="GST_CTER"/>
    <property type="match status" value="1"/>
</dbReference>
<dbReference type="Proteomes" id="UP001209540">
    <property type="component" value="Unassembled WGS sequence"/>
</dbReference>
<dbReference type="GO" id="GO:0005737">
    <property type="term" value="C:cytoplasm"/>
    <property type="evidence" value="ECO:0007669"/>
    <property type="project" value="TreeGrafter"/>
</dbReference>
<evidence type="ECO:0000259" key="1">
    <source>
        <dbReference type="PROSITE" id="PS50404"/>
    </source>
</evidence>
<reference evidence="3" key="2">
    <citation type="submission" date="2023-02" db="EMBL/GenBank/DDBJ databases">
        <authorList>
            <consortium name="DOE Joint Genome Institute"/>
            <person name="Mondo S.J."/>
            <person name="Chang Y."/>
            <person name="Wang Y."/>
            <person name="Ahrendt S."/>
            <person name="Andreopoulos W."/>
            <person name="Barry K."/>
            <person name="Beard J."/>
            <person name="Benny G.L."/>
            <person name="Blankenship S."/>
            <person name="Bonito G."/>
            <person name="Cuomo C."/>
            <person name="Desiro A."/>
            <person name="Gervers K.A."/>
            <person name="Hundley H."/>
            <person name="Kuo A."/>
            <person name="LaButti K."/>
            <person name="Lang B.F."/>
            <person name="Lipzen A."/>
            <person name="O'Donnell K."/>
            <person name="Pangilinan J."/>
            <person name="Reynolds N."/>
            <person name="Sandor L."/>
            <person name="Smith M.W."/>
            <person name="Tsang A."/>
            <person name="Grigoriev I.V."/>
            <person name="Stajich J.E."/>
            <person name="Spatafora J.W."/>
        </authorList>
    </citation>
    <scope>NUCLEOTIDE SEQUENCE</scope>
    <source>
        <strain evidence="3">RSA 2281</strain>
    </source>
</reference>
<dbReference type="PANTHER" id="PTHR43968">
    <property type="match status" value="1"/>
</dbReference>
<dbReference type="PROSITE" id="PS50404">
    <property type="entry name" value="GST_NTER"/>
    <property type="match status" value="1"/>
</dbReference>
<gene>
    <name evidence="3" type="ORF">BDA99DRAFT_525416</name>
</gene>
<sequence>MTIDSSSTVEKKKLIVYNSPMSPAGHLVLMALKLTGANHEMVSVDLKNKDWYKEIYPEAKVPGVKCGDEFIAESLVIVELLHDLYPEAKLYPIDPVKKAKMKFIIRLYNDKSEAAFHQFLFNQPATKESFTSFVESISGLYRRLNGFLLEASSSGPFYSGTEFSAFEIAVAPFLNQFRFFSRFLTGQDFKVLDELPRLKQFTEAVLSDQTFKETLFMDEKASAAFATEKFKMTRNMFVE</sequence>
<dbReference type="SFLD" id="SFLDS00019">
    <property type="entry name" value="Glutathione_Transferase_(cytos"/>
    <property type="match status" value="1"/>
</dbReference>
<dbReference type="InterPro" id="IPR036249">
    <property type="entry name" value="Thioredoxin-like_sf"/>
</dbReference>
<dbReference type="InterPro" id="IPR010987">
    <property type="entry name" value="Glutathione-S-Trfase_C-like"/>
</dbReference>
<feature type="domain" description="GST N-terminal" evidence="1">
    <location>
        <begin position="12"/>
        <end position="89"/>
    </location>
</feature>
<dbReference type="InterPro" id="IPR050983">
    <property type="entry name" value="GST_Omega/HSP26"/>
</dbReference>
<dbReference type="CDD" id="cd00570">
    <property type="entry name" value="GST_N_family"/>
    <property type="match status" value="1"/>
</dbReference>
<comment type="caution">
    <text evidence="3">The sequence shown here is derived from an EMBL/GenBank/DDBJ whole genome shotgun (WGS) entry which is preliminary data.</text>
</comment>
<dbReference type="PANTHER" id="PTHR43968:SF6">
    <property type="entry name" value="GLUTATHIONE S-TRANSFERASE OMEGA"/>
    <property type="match status" value="1"/>
</dbReference>
<dbReference type="SUPFAM" id="SSF52833">
    <property type="entry name" value="Thioredoxin-like"/>
    <property type="match status" value="1"/>
</dbReference>
<dbReference type="InterPro" id="IPR040079">
    <property type="entry name" value="Glutathione_S-Trfase"/>
</dbReference>
<dbReference type="SFLD" id="SFLDG00358">
    <property type="entry name" value="Main_(cytGST)"/>
    <property type="match status" value="1"/>
</dbReference>
<dbReference type="SUPFAM" id="SSF47616">
    <property type="entry name" value="GST C-terminal domain-like"/>
    <property type="match status" value="1"/>
</dbReference>
<organism evidence="3 4">
    <name type="scientific">Phascolomyces articulosus</name>
    <dbReference type="NCBI Taxonomy" id="60185"/>
    <lineage>
        <taxon>Eukaryota</taxon>
        <taxon>Fungi</taxon>
        <taxon>Fungi incertae sedis</taxon>
        <taxon>Mucoromycota</taxon>
        <taxon>Mucoromycotina</taxon>
        <taxon>Mucoromycetes</taxon>
        <taxon>Mucorales</taxon>
        <taxon>Lichtheimiaceae</taxon>
        <taxon>Phascolomyces</taxon>
    </lineage>
</organism>
<dbReference type="InterPro" id="IPR036282">
    <property type="entry name" value="Glutathione-S-Trfase_C_sf"/>
</dbReference>
<evidence type="ECO:0000313" key="4">
    <source>
        <dbReference type="Proteomes" id="UP001209540"/>
    </source>
</evidence>
<proteinExistence type="predicted"/>